<dbReference type="AlphaFoldDB" id="A0A917EBG3"/>
<dbReference type="RefSeq" id="WP_188476335.1">
    <property type="nucleotide sequence ID" value="NZ_BMFJ01000001.1"/>
</dbReference>
<sequence length="125" mass="13929">MTTYEPDTDDSETDAVFAALAHASRRRMLDILRDRPGLSVGDLASRFDTSRITVMNHLAVLTAAGLVISEKDGRSRRLYLNAAPIHAIHKRWIDSYAATWAEQTLTLKSLAEAAHARRKDPKNDV</sequence>
<dbReference type="InterPro" id="IPR036390">
    <property type="entry name" value="WH_DNA-bd_sf"/>
</dbReference>
<dbReference type="Proteomes" id="UP000612855">
    <property type="component" value="Unassembled WGS sequence"/>
</dbReference>
<gene>
    <name evidence="2" type="ORF">GCM10011360_07540</name>
</gene>
<keyword evidence="3" id="KW-1185">Reference proteome</keyword>
<dbReference type="NCBIfam" id="NF033788">
    <property type="entry name" value="HTH_metalloreg"/>
    <property type="match status" value="1"/>
</dbReference>
<dbReference type="SUPFAM" id="SSF46785">
    <property type="entry name" value="Winged helix' DNA-binding domain"/>
    <property type="match status" value="1"/>
</dbReference>
<accession>A0A917EBG3</accession>
<dbReference type="Pfam" id="PF12840">
    <property type="entry name" value="HTH_20"/>
    <property type="match status" value="1"/>
</dbReference>
<feature type="domain" description="HTH arsR-type" evidence="1">
    <location>
        <begin position="5"/>
        <end position="100"/>
    </location>
</feature>
<dbReference type="CDD" id="cd00090">
    <property type="entry name" value="HTH_ARSR"/>
    <property type="match status" value="1"/>
</dbReference>
<name>A0A917EBG3_9RHOB</name>
<dbReference type="PRINTS" id="PR00778">
    <property type="entry name" value="HTHARSR"/>
</dbReference>
<proteinExistence type="predicted"/>
<reference evidence="3" key="1">
    <citation type="journal article" date="2019" name="Int. J. Syst. Evol. Microbiol.">
        <title>The Global Catalogue of Microorganisms (GCM) 10K type strain sequencing project: providing services to taxonomists for standard genome sequencing and annotation.</title>
        <authorList>
            <consortium name="The Broad Institute Genomics Platform"/>
            <consortium name="The Broad Institute Genome Sequencing Center for Infectious Disease"/>
            <person name="Wu L."/>
            <person name="Ma J."/>
        </authorList>
    </citation>
    <scope>NUCLEOTIDE SEQUENCE [LARGE SCALE GENOMIC DNA]</scope>
    <source>
        <strain evidence="3">CGMCC 1.12664</strain>
    </source>
</reference>
<organism evidence="2 3">
    <name type="scientific">Primorskyibacter flagellatus</name>
    <dbReference type="NCBI Taxonomy" id="1387277"/>
    <lineage>
        <taxon>Bacteria</taxon>
        <taxon>Pseudomonadati</taxon>
        <taxon>Pseudomonadota</taxon>
        <taxon>Alphaproteobacteria</taxon>
        <taxon>Rhodobacterales</taxon>
        <taxon>Roseobacteraceae</taxon>
        <taxon>Primorskyibacter</taxon>
    </lineage>
</organism>
<dbReference type="EMBL" id="BMFJ01000001">
    <property type="protein sequence ID" value="GGE21406.1"/>
    <property type="molecule type" value="Genomic_DNA"/>
</dbReference>
<dbReference type="GO" id="GO:0003700">
    <property type="term" value="F:DNA-binding transcription factor activity"/>
    <property type="evidence" value="ECO:0007669"/>
    <property type="project" value="InterPro"/>
</dbReference>
<comment type="caution">
    <text evidence="2">The sequence shown here is derived from an EMBL/GenBank/DDBJ whole genome shotgun (WGS) entry which is preliminary data.</text>
</comment>
<dbReference type="PANTHER" id="PTHR38600">
    <property type="entry name" value="TRANSCRIPTIONAL REGULATORY PROTEIN"/>
    <property type="match status" value="1"/>
</dbReference>
<evidence type="ECO:0000313" key="2">
    <source>
        <dbReference type="EMBL" id="GGE21406.1"/>
    </source>
</evidence>
<dbReference type="PANTHER" id="PTHR38600:SF1">
    <property type="entry name" value="TRANSCRIPTIONAL REGULATORY PROTEIN"/>
    <property type="match status" value="1"/>
</dbReference>
<evidence type="ECO:0000313" key="3">
    <source>
        <dbReference type="Proteomes" id="UP000612855"/>
    </source>
</evidence>
<dbReference type="SMART" id="SM00418">
    <property type="entry name" value="HTH_ARSR"/>
    <property type="match status" value="1"/>
</dbReference>
<dbReference type="InterPro" id="IPR011991">
    <property type="entry name" value="ArsR-like_HTH"/>
</dbReference>
<dbReference type="PROSITE" id="PS50987">
    <property type="entry name" value="HTH_ARSR_2"/>
    <property type="match status" value="1"/>
</dbReference>
<dbReference type="Gene3D" id="1.10.10.10">
    <property type="entry name" value="Winged helix-like DNA-binding domain superfamily/Winged helix DNA-binding domain"/>
    <property type="match status" value="1"/>
</dbReference>
<evidence type="ECO:0000259" key="1">
    <source>
        <dbReference type="PROSITE" id="PS50987"/>
    </source>
</evidence>
<protein>
    <submittedName>
        <fullName evidence="2">Transcriptional regulator</fullName>
    </submittedName>
</protein>
<dbReference type="InterPro" id="IPR001845">
    <property type="entry name" value="HTH_ArsR_DNA-bd_dom"/>
</dbReference>
<dbReference type="InterPro" id="IPR036388">
    <property type="entry name" value="WH-like_DNA-bd_sf"/>
</dbReference>